<dbReference type="Pfam" id="PF00954">
    <property type="entry name" value="S_locus_glycop"/>
    <property type="match status" value="1"/>
</dbReference>
<dbReference type="InterPro" id="IPR001245">
    <property type="entry name" value="Ser-Thr/Tyr_kinase_cat_dom"/>
</dbReference>
<comment type="caution">
    <text evidence="21">The sequence shown here is derived from an EMBL/GenBank/DDBJ whole genome shotgun (WGS) entry which is preliminary data.</text>
</comment>
<dbReference type="InterPro" id="IPR001480">
    <property type="entry name" value="Bulb-type_lectin_dom"/>
</dbReference>
<comment type="subcellular location">
    <subcellularLocation>
        <location evidence="1">Membrane</location>
        <topology evidence="1">Single-pass type I membrane protein</topology>
    </subcellularLocation>
</comment>
<evidence type="ECO:0000256" key="4">
    <source>
        <dbReference type="ARBA" id="ARBA00022679"/>
    </source>
</evidence>
<dbReference type="SUPFAM" id="SSF51110">
    <property type="entry name" value="alpha-D-mannose-specific plant lectins"/>
    <property type="match status" value="2"/>
</dbReference>
<dbReference type="GO" id="GO:0016020">
    <property type="term" value="C:membrane"/>
    <property type="evidence" value="ECO:0007669"/>
    <property type="project" value="UniProtKB-SubCell"/>
</dbReference>
<dbReference type="PANTHER" id="PTHR32444">
    <property type="entry name" value="BULB-TYPE LECTIN DOMAIN-CONTAINING PROTEIN"/>
    <property type="match status" value="1"/>
</dbReference>
<dbReference type="Pfam" id="PF01453">
    <property type="entry name" value="B_lectin"/>
    <property type="match status" value="2"/>
</dbReference>
<keyword evidence="6 17" id="KW-0732">Signal</keyword>
<feature type="domain" description="Bulb-type lectin" evidence="19">
    <location>
        <begin position="810"/>
        <end position="931"/>
    </location>
</feature>
<evidence type="ECO:0000256" key="15">
    <source>
        <dbReference type="ARBA" id="ARBA00048679"/>
    </source>
</evidence>
<dbReference type="InterPro" id="IPR003609">
    <property type="entry name" value="Pan_app"/>
</dbReference>
<evidence type="ECO:0000259" key="19">
    <source>
        <dbReference type="PROSITE" id="PS50927"/>
    </source>
</evidence>
<dbReference type="FunFam" id="2.90.10.10:FF:000001">
    <property type="entry name" value="G-type lectin S-receptor-like serine/threonine-protein kinase"/>
    <property type="match status" value="1"/>
</dbReference>
<comment type="catalytic activity">
    <reaction evidence="15">
        <text>L-seryl-[protein] + ATP = O-phospho-L-seryl-[protein] + ADP + H(+)</text>
        <dbReference type="Rhea" id="RHEA:17989"/>
        <dbReference type="Rhea" id="RHEA-COMP:9863"/>
        <dbReference type="Rhea" id="RHEA-COMP:11604"/>
        <dbReference type="ChEBI" id="CHEBI:15378"/>
        <dbReference type="ChEBI" id="CHEBI:29999"/>
        <dbReference type="ChEBI" id="CHEBI:30616"/>
        <dbReference type="ChEBI" id="CHEBI:83421"/>
        <dbReference type="ChEBI" id="CHEBI:456216"/>
        <dbReference type="EC" id="2.7.11.1"/>
    </reaction>
</comment>
<dbReference type="GO" id="GO:0048544">
    <property type="term" value="P:recognition of pollen"/>
    <property type="evidence" value="ECO:0007669"/>
    <property type="project" value="InterPro"/>
</dbReference>
<dbReference type="PANTHER" id="PTHR32444:SF183">
    <property type="entry name" value="APPLE DOMAIN-CONTAINING PROTEIN"/>
    <property type="match status" value="1"/>
</dbReference>
<organism evidence="21">
    <name type="scientific">Sesamum calycinum</name>
    <dbReference type="NCBI Taxonomy" id="2727403"/>
    <lineage>
        <taxon>Eukaryota</taxon>
        <taxon>Viridiplantae</taxon>
        <taxon>Streptophyta</taxon>
        <taxon>Embryophyta</taxon>
        <taxon>Tracheophyta</taxon>
        <taxon>Spermatophyta</taxon>
        <taxon>Magnoliopsida</taxon>
        <taxon>eudicotyledons</taxon>
        <taxon>Gunneridae</taxon>
        <taxon>Pentapetalae</taxon>
        <taxon>asterids</taxon>
        <taxon>lamiids</taxon>
        <taxon>Lamiales</taxon>
        <taxon>Pedaliaceae</taxon>
        <taxon>Sesamum</taxon>
    </lineage>
</organism>
<evidence type="ECO:0000256" key="17">
    <source>
        <dbReference type="SAM" id="SignalP"/>
    </source>
</evidence>
<dbReference type="InterPro" id="IPR021820">
    <property type="entry name" value="S-locus_recpt_kinase_C"/>
</dbReference>
<dbReference type="InterPro" id="IPR011009">
    <property type="entry name" value="Kinase-like_dom_sf"/>
</dbReference>
<evidence type="ECO:0000256" key="11">
    <source>
        <dbReference type="ARBA" id="ARBA00023136"/>
    </source>
</evidence>
<keyword evidence="8 21" id="KW-0418">Kinase</keyword>
<dbReference type="InterPro" id="IPR036426">
    <property type="entry name" value="Bulb-type_lectin_dom_sf"/>
</dbReference>
<dbReference type="SMART" id="SM00220">
    <property type="entry name" value="S_TKc"/>
    <property type="match status" value="1"/>
</dbReference>
<dbReference type="SUPFAM" id="SSF56112">
    <property type="entry name" value="Protein kinase-like (PK-like)"/>
    <property type="match status" value="1"/>
</dbReference>
<keyword evidence="9" id="KW-0067">ATP-binding</keyword>
<comment type="catalytic activity">
    <reaction evidence="14">
        <text>L-threonyl-[protein] + ATP = O-phospho-L-threonyl-[protein] + ADP + H(+)</text>
        <dbReference type="Rhea" id="RHEA:46608"/>
        <dbReference type="Rhea" id="RHEA-COMP:11060"/>
        <dbReference type="Rhea" id="RHEA-COMP:11605"/>
        <dbReference type="ChEBI" id="CHEBI:15378"/>
        <dbReference type="ChEBI" id="CHEBI:30013"/>
        <dbReference type="ChEBI" id="CHEBI:30616"/>
        <dbReference type="ChEBI" id="CHEBI:61977"/>
        <dbReference type="ChEBI" id="CHEBI:456216"/>
        <dbReference type="EC" id="2.7.11.1"/>
    </reaction>
</comment>
<dbReference type="CDD" id="cd14066">
    <property type="entry name" value="STKc_IRAK"/>
    <property type="match status" value="1"/>
</dbReference>
<evidence type="ECO:0000256" key="8">
    <source>
        <dbReference type="ARBA" id="ARBA00022777"/>
    </source>
</evidence>
<feature type="domain" description="Bulb-type lectin" evidence="19">
    <location>
        <begin position="27"/>
        <end position="148"/>
    </location>
</feature>
<proteinExistence type="predicted"/>
<evidence type="ECO:0000256" key="3">
    <source>
        <dbReference type="ARBA" id="ARBA00022527"/>
    </source>
</evidence>
<reference evidence="21" key="2">
    <citation type="journal article" date="2024" name="Plant">
        <title>Genomic evolution and insights into agronomic trait innovations of Sesamum species.</title>
        <authorList>
            <person name="Miao H."/>
            <person name="Wang L."/>
            <person name="Qu L."/>
            <person name="Liu H."/>
            <person name="Sun Y."/>
            <person name="Le M."/>
            <person name="Wang Q."/>
            <person name="Wei S."/>
            <person name="Zheng Y."/>
            <person name="Lin W."/>
            <person name="Duan Y."/>
            <person name="Cao H."/>
            <person name="Xiong S."/>
            <person name="Wang X."/>
            <person name="Wei L."/>
            <person name="Li C."/>
            <person name="Ma Q."/>
            <person name="Ju M."/>
            <person name="Zhao R."/>
            <person name="Li G."/>
            <person name="Mu C."/>
            <person name="Tian Q."/>
            <person name="Mei H."/>
            <person name="Zhang T."/>
            <person name="Gao T."/>
            <person name="Zhang H."/>
        </authorList>
    </citation>
    <scope>NUCLEOTIDE SEQUENCE</scope>
    <source>
        <strain evidence="21">KEN8</strain>
    </source>
</reference>
<dbReference type="PROSITE" id="PS00108">
    <property type="entry name" value="PROTEIN_KINASE_ST"/>
    <property type="match status" value="1"/>
</dbReference>
<keyword evidence="7" id="KW-0547">Nucleotide-binding</keyword>
<dbReference type="EC" id="2.7.11.1" evidence="2"/>
<feature type="domain" description="Protein kinase" evidence="18">
    <location>
        <begin position="444"/>
        <end position="739"/>
    </location>
</feature>
<sequence>MKTSIEGFQFLIFVLYLVSVVGISRSADTINTTQVIRDGDTIVSPAASFELGFFRPGNSTNLYVGIWYKNVTLRTPIWVANREFPVRNTSSAALKFIQTGNLVLQDENGTIWSSNVTRAAQNPVAQLLDSGNLVIREANDDRPGNYLWQSFDHPTNTFLQGMDFGWNFVTGIERYVSSWKSNDDPARGDFTFRLDITGYPQVVIKRGDSLLHRLGPWNGMRFSGTPSVRQNPTFTAGLYMNSSVIYYREDALDRSVVSRFSLSPSGAGQRLTWVERSQEWVVYYNLPTDICDDYGLCGAHGSCSTGTSPACSCLDRFVPKDEQAWFTWFNESLTLEECQAECLRNCSCMAYSNLDIRRGGSGCLLWFGDLVDIRLLPGEEQIIYIRMAASELDSKGKKQKTLIAVLTSTAGIILLGLSLILFIWKRKKNHQNLRNEGGGPEESHKEDLELPMFDLSTVTRATNNFSISNKLGKGMLEDGKEIAVKRLSRTSTQGLDEFKNEVIFIAKLQHRNLVKLLGCCIQGEEKMLIYEYMPNRSLDLILFDKRKGKQLDWPKRFHIINGIARGLLYLHQDSRLRIIHRDLKASNILLDNDMNPKISDFGMARSFGGNETEANTQRVVGTYGYMSPEYAADGLFSVKSDVYSFGVLVLEIVSGQKNRGFHHKDHHHNLLGHAWMLHKERRSIELVDVNLVDSFNFSEVVRSIHVALLCVQQSPEDRPSMSSVVLMLGSEGVLPQPKLPGFFTERDVFAAESTTSTKASSSNNVTITLLDARETREKIKHENCTNEHLTEGLLTPSLLSDNPIITSGATDTINTTHIIRDGDTMVSSGGMFELGFFSPGNSRNRYVGIWFKNITVRTVVWVANREIPLPNESGVLKVMEPGILALLNDINATIWSSNISRSVQNPVAQLLDSGNLVVRNATDDNPGELPVAEL</sequence>
<dbReference type="PIRSF" id="PIRSF000641">
    <property type="entry name" value="SRK"/>
    <property type="match status" value="1"/>
</dbReference>
<evidence type="ECO:0000256" key="12">
    <source>
        <dbReference type="ARBA" id="ARBA00023157"/>
    </source>
</evidence>
<accession>A0AAW2Q4V6</accession>
<feature type="domain" description="Apple" evidence="20">
    <location>
        <begin position="311"/>
        <end position="389"/>
    </location>
</feature>
<feature type="chain" id="PRO_5043486761" description="non-specific serine/threonine protein kinase" evidence="17">
    <location>
        <begin position="27"/>
        <end position="934"/>
    </location>
</feature>
<name>A0AAW2Q4V6_9LAMI</name>
<evidence type="ECO:0000259" key="20">
    <source>
        <dbReference type="PROSITE" id="PS50948"/>
    </source>
</evidence>
<gene>
    <name evidence="21" type="ORF">Scaly_1229600</name>
</gene>
<dbReference type="PROSITE" id="PS50011">
    <property type="entry name" value="PROTEIN_KINASE_DOM"/>
    <property type="match status" value="1"/>
</dbReference>
<keyword evidence="10 16" id="KW-1133">Transmembrane helix</keyword>
<evidence type="ECO:0000256" key="5">
    <source>
        <dbReference type="ARBA" id="ARBA00022692"/>
    </source>
</evidence>
<dbReference type="Gene3D" id="1.10.510.10">
    <property type="entry name" value="Transferase(Phosphotransferase) domain 1"/>
    <property type="match status" value="1"/>
</dbReference>
<dbReference type="Pfam" id="PF08276">
    <property type="entry name" value="PAN_2"/>
    <property type="match status" value="1"/>
</dbReference>
<dbReference type="Pfam" id="PF07714">
    <property type="entry name" value="PK_Tyr_Ser-Thr"/>
    <property type="match status" value="1"/>
</dbReference>
<dbReference type="EMBL" id="JACGWM010000007">
    <property type="protein sequence ID" value="KAL0362744.1"/>
    <property type="molecule type" value="Genomic_DNA"/>
</dbReference>
<dbReference type="FunFam" id="1.10.510.10:FF:000060">
    <property type="entry name" value="G-type lectin S-receptor-like serine/threonine-protein kinase"/>
    <property type="match status" value="1"/>
</dbReference>
<keyword evidence="12" id="KW-1015">Disulfide bond</keyword>
<dbReference type="FunFam" id="3.30.200.20:FF:000924">
    <property type="entry name" value="Uncharacterized protein"/>
    <property type="match status" value="1"/>
</dbReference>
<dbReference type="AlphaFoldDB" id="A0AAW2Q4V6"/>
<evidence type="ECO:0000259" key="18">
    <source>
        <dbReference type="PROSITE" id="PS50011"/>
    </source>
</evidence>
<dbReference type="InterPro" id="IPR024171">
    <property type="entry name" value="SRK-like_kinase"/>
</dbReference>
<evidence type="ECO:0000313" key="21">
    <source>
        <dbReference type="EMBL" id="KAL0362744.1"/>
    </source>
</evidence>
<dbReference type="SMART" id="SM00108">
    <property type="entry name" value="B_lectin"/>
    <property type="match status" value="2"/>
</dbReference>
<dbReference type="InterPro" id="IPR000719">
    <property type="entry name" value="Prot_kinase_dom"/>
</dbReference>
<keyword evidence="11 16" id="KW-0472">Membrane</keyword>
<dbReference type="CDD" id="cd00028">
    <property type="entry name" value="B_lectin"/>
    <property type="match status" value="2"/>
</dbReference>
<evidence type="ECO:0000256" key="16">
    <source>
        <dbReference type="SAM" id="Phobius"/>
    </source>
</evidence>
<keyword evidence="3" id="KW-0723">Serine/threonine-protein kinase</keyword>
<evidence type="ECO:0000256" key="7">
    <source>
        <dbReference type="ARBA" id="ARBA00022741"/>
    </source>
</evidence>
<dbReference type="PROSITE" id="PS50948">
    <property type="entry name" value="PAN"/>
    <property type="match status" value="1"/>
</dbReference>
<dbReference type="FunFam" id="2.90.10.10:FF:000004">
    <property type="entry name" value="G-type lectin S-receptor-like serine/threonine-protein kinase"/>
    <property type="match status" value="1"/>
</dbReference>
<dbReference type="InterPro" id="IPR000858">
    <property type="entry name" value="S_locus_glycoprot_dom"/>
</dbReference>
<dbReference type="GO" id="GO:0005524">
    <property type="term" value="F:ATP binding"/>
    <property type="evidence" value="ECO:0007669"/>
    <property type="project" value="UniProtKB-KW"/>
</dbReference>
<keyword evidence="5 16" id="KW-0812">Transmembrane</keyword>
<keyword evidence="4" id="KW-0808">Transferase</keyword>
<dbReference type="Gene3D" id="2.90.10.10">
    <property type="entry name" value="Bulb-type lectin domain"/>
    <property type="match status" value="2"/>
</dbReference>
<keyword evidence="13" id="KW-0325">Glycoprotein</keyword>
<dbReference type="Pfam" id="PF11883">
    <property type="entry name" value="DUF3403"/>
    <property type="match status" value="1"/>
</dbReference>
<feature type="transmembrane region" description="Helical" evidence="16">
    <location>
        <begin position="402"/>
        <end position="424"/>
    </location>
</feature>
<dbReference type="CDD" id="cd01098">
    <property type="entry name" value="PAN_AP_plant"/>
    <property type="match status" value="1"/>
</dbReference>
<reference evidence="21" key="1">
    <citation type="submission" date="2020-06" db="EMBL/GenBank/DDBJ databases">
        <authorList>
            <person name="Li T."/>
            <person name="Hu X."/>
            <person name="Zhang T."/>
            <person name="Song X."/>
            <person name="Zhang H."/>
            <person name="Dai N."/>
            <person name="Sheng W."/>
            <person name="Hou X."/>
            <person name="Wei L."/>
        </authorList>
    </citation>
    <scope>NUCLEOTIDE SEQUENCE</scope>
    <source>
        <strain evidence="21">KEN8</strain>
        <tissue evidence="21">Leaf</tissue>
    </source>
</reference>
<dbReference type="Gene3D" id="3.30.200.20">
    <property type="entry name" value="Phosphorylase Kinase, domain 1"/>
    <property type="match status" value="1"/>
</dbReference>
<dbReference type="SMART" id="SM00473">
    <property type="entry name" value="PAN_AP"/>
    <property type="match status" value="1"/>
</dbReference>
<evidence type="ECO:0000256" key="1">
    <source>
        <dbReference type="ARBA" id="ARBA00004479"/>
    </source>
</evidence>
<evidence type="ECO:0000256" key="10">
    <source>
        <dbReference type="ARBA" id="ARBA00022989"/>
    </source>
</evidence>
<feature type="signal peptide" evidence="17">
    <location>
        <begin position="1"/>
        <end position="26"/>
    </location>
</feature>
<dbReference type="PROSITE" id="PS50927">
    <property type="entry name" value="BULB_LECTIN"/>
    <property type="match status" value="2"/>
</dbReference>
<evidence type="ECO:0000256" key="9">
    <source>
        <dbReference type="ARBA" id="ARBA00022840"/>
    </source>
</evidence>
<evidence type="ECO:0000256" key="13">
    <source>
        <dbReference type="ARBA" id="ARBA00023180"/>
    </source>
</evidence>
<evidence type="ECO:0000256" key="14">
    <source>
        <dbReference type="ARBA" id="ARBA00047899"/>
    </source>
</evidence>
<evidence type="ECO:0000256" key="2">
    <source>
        <dbReference type="ARBA" id="ARBA00012513"/>
    </source>
</evidence>
<evidence type="ECO:0000256" key="6">
    <source>
        <dbReference type="ARBA" id="ARBA00022729"/>
    </source>
</evidence>
<dbReference type="GO" id="GO:0004674">
    <property type="term" value="F:protein serine/threonine kinase activity"/>
    <property type="evidence" value="ECO:0007669"/>
    <property type="project" value="UniProtKB-KW"/>
</dbReference>
<protein>
    <recommendedName>
        <fullName evidence="2">non-specific serine/threonine protein kinase</fullName>
        <ecNumber evidence="2">2.7.11.1</ecNumber>
    </recommendedName>
</protein>
<dbReference type="InterPro" id="IPR008271">
    <property type="entry name" value="Ser/Thr_kinase_AS"/>
</dbReference>